<feature type="repeat" description="ANK" evidence="1">
    <location>
        <begin position="68"/>
        <end position="100"/>
    </location>
</feature>
<dbReference type="Gene3D" id="3.40.50.150">
    <property type="entry name" value="Vaccinia Virus protein VP39"/>
    <property type="match status" value="1"/>
</dbReference>
<evidence type="ECO:0000313" key="3">
    <source>
        <dbReference type="EMBL" id="KAK7941467.1"/>
    </source>
</evidence>
<dbReference type="SUPFAM" id="SSF53335">
    <property type="entry name" value="S-adenosyl-L-methionine-dependent methyltransferases"/>
    <property type="match status" value="1"/>
</dbReference>
<dbReference type="PROSITE" id="PS50297">
    <property type="entry name" value="ANK_REP_REGION"/>
    <property type="match status" value="2"/>
</dbReference>
<dbReference type="Pfam" id="PF12796">
    <property type="entry name" value="Ank_2"/>
    <property type="match status" value="1"/>
</dbReference>
<evidence type="ECO:0000259" key="2">
    <source>
        <dbReference type="Pfam" id="PF13679"/>
    </source>
</evidence>
<dbReference type="Proteomes" id="UP001391051">
    <property type="component" value="Unassembled WGS sequence"/>
</dbReference>
<dbReference type="PANTHER" id="PTHR12496:SF0">
    <property type="entry name" value="METHYLTRANSFERASE DOMAIN-CONTAINING PROTEIN"/>
    <property type="match status" value="1"/>
</dbReference>
<accession>A0ABR1PWT8</accession>
<dbReference type="PANTHER" id="PTHR12496">
    <property type="entry name" value="CGI-41 METHYLTRANSFERASE"/>
    <property type="match status" value="1"/>
</dbReference>
<proteinExistence type="predicted"/>
<dbReference type="GeneID" id="92083138"/>
<dbReference type="InterPro" id="IPR029063">
    <property type="entry name" value="SAM-dependent_MTases_sf"/>
</dbReference>
<gene>
    <name evidence="3" type="ORF">PG986_013854</name>
</gene>
<evidence type="ECO:0000256" key="1">
    <source>
        <dbReference type="PROSITE-ProRule" id="PRU00023"/>
    </source>
</evidence>
<dbReference type="PROSITE" id="PS50088">
    <property type="entry name" value="ANK_REPEAT"/>
    <property type="match status" value="2"/>
</dbReference>
<dbReference type="SMART" id="SM00248">
    <property type="entry name" value="ANK"/>
    <property type="match status" value="3"/>
</dbReference>
<dbReference type="Pfam" id="PF13679">
    <property type="entry name" value="Methyltransf_32"/>
    <property type="match status" value="1"/>
</dbReference>
<dbReference type="InterPro" id="IPR052220">
    <property type="entry name" value="METTL25"/>
</dbReference>
<comment type="caution">
    <text evidence="3">The sequence shown here is derived from an EMBL/GenBank/DDBJ whole genome shotgun (WGS) entry which is preliminary data.</text>
</comment>
<name>A0ABR1PWT8_9PEZI</name>
<keyword evidence="4" id="KW-1185">Reference proteome</keyword>
<reference evidence="3 4" key="1">
    <citation type="submission" date="2023-01" db="EMBL/GenBank/DDBJ databases">
        <title>Analysis of 21 Apiospora genomes using comparative genomics revels a genus with tremendous synthesis potential of carbohydrate active enzymes and secondary metabolites.</title>
        <authorList>
            <person name="Sorensen T."/>
        </authorList>
    </citation>
    <scope>NUCLEOTIDE SEQUENCE [LARGE SCALE GENOMIC DNA]</scope>
    <source>
        <strain evidence="3 4">CBS 24483</strain>
    </source>
</reference>
<sequence>MLSEYLVKELLEAGADPSGATFEGLTPLHLAARARESNIVGMILEALGDPDKSTTTHRQRHIDAKDQLGRAPLHHACRSGRYETVSLLLTAGADPTLRDKEGLTPLDACIEFEEEQALWADWHKPDQVESEVLWMTVIPERWDEYAAGGLLTGDSLRPWVAPGRILTKHWDKAFGRFTPDDLRICSPQHTARLDETIGLLVDALLTRGGEKKPQFVAAQLRNCIERCESKRLAYTRGTLFQKQTQLLLGPGDRQISIPTPSNDEVIDRLNLHVDKFVEVCSAYLPGRRIGFGVVEHLLRQREYAMLERLFRRDGPPSFPPLAEEKEGIPKMARFLAQHGYAQLLATLLDSEYYGPAILASCSQAHHEPQYGRYGNTADPILLVAARRELPNMHLLRLLVEKKDAEGKRSLNLDAKGLIGQAFFDGEIDRPGLFWGSDHEVEPGKNTALHELAKGRCWWHVVQGLPYLLAAGADPSQGNEAGKTPLEMAEGMFVAVWWGGDFYEAGGDSAERSLLSAKEAQHKVWTATLKVYATYSSLPLVRQITGGIHVNDALIYNAWGALPQEWTAWWSSLPDHRLAQHHLIDSIGGDTHTSAAAVPGIESPPESLTEWLEKLRSASLPRAQRAGPCIDLPPELAAPMNTKKTAEVSVAAAFIRDACAERNITRVIDIGSGQGYLSVTLAHLYPEFRVLAIDGSESQIAASKSSAAALGVPEEKLTHLVRYVDRKTSVLAEEMAAWAGGQKCVLVGLHACGQLSEHMLRYFTQLPFIDSLAAVGCCYNHIVPRSAECPDGFPVSARLRDRNVTLSATALMTGCQAPNNWERTDLSRPDSTFSNRRLYRAIFEKLLHDKKIDISGKSRIPWGIRKGDTVSFIKFARRAMHSLELAEDAVSDTELAEYIDKYHHCKGQIAILWTLSVLCCKLVESVIALDRYCYLVEQGTQHVDIVPIFDYSISPRNLMMVASKGAESSDCKVAVPPTLRVLAACWRRE</sequence>
<dbReference type="Gene3D" id="1.25.40.20">
    <property type="entry name" value="Ankyrin repeat-containing domain"/>
    <property type="match status" value="2"/>
</dbReference>
<dbReference type="InterPro" id="IPR036770">
    <property type="entry name" value="Ankyrin_rpt-contain_sf"/>
</dbReference>
<dbReference type="RefSeq" id="XP_066694219.1">
    <property type="nucleotide sequence ID" value="XM_066850076.1"/>
</dbReference>
<feature type="domain" description="Methyltransferase" evidence="2">
    <location>
        <begin position="642"/>
        <end position="781"/>
    </location>
</feature>
<keyword evidence="1" id="KW-0040">ANK repeat</keyword>
<organism evidence="3 4">
    <name type="scientific">Apiospora aurea</name>
    <dbReference type="NCBI Taxonomy" id="335848"/>
    <lineage>
        <taxon>Eukaryota</taxon>
        <taxon>Fungi</taxon>
        <taxon>Dikarya</taxon>
        <taxon>Ascomycota</taxon>
        <taxon>Pezizomycotina</taxon>
        <taxon>Sordariomycetes</taxon>
        <taxon>Xylariomycetidae</taxon>
        <taxon>Amphisphaeriales</taxon>
        <taxon>Apiosporaceae</taxon>
        <taxon>Apiospora</taxon>
    </lineage>
</organism>
<dbReference type="InterPro" id="IPR002110">
    <property type="entry name" value="Ankyrin_rpt"/>
</dbReference>
<dbReference type="InterPro" id="IPR025714">
    <property type="entry name" value="Methyltranfer_dom"/>
</dbReference>
<feature type="repeat" description="ANK" evidence="1">
    <location>
        <begin position="23"/>
        <end position="55"/>
    </location>
</feature>
<dbReference type="EMBL" id="JAQQWE010000009">
    <property type="protein sequence ID" value="KAK7941467.1"/>
    <property type="molecule type" value="Genomic_DNA"/>
</dbReference>
<evidence type="ECO:0000313" key="4">
    <source>
        <dbReference type="Proteomes" id="UP001391051"/>
    </source>
</evidence>
<protein>
    <recommendedName>
        <fullName evidence="2">Methyltransferase domain-containing protein</fullName>
    </recommendedName>
</protein>
<dbReference type="SUPFAM" id="SSF48403">
    <property type="entry name" value="Ankyrin repeat"/>
    <property type="match status" value="1"/>
</dbReference>